<evidence type="ECO:0000256" key="1">
    <source>
        <dbReference type="ARBA" id="ARBA00004167"/>
    </source>
</evidence>
<dbReference type="EMBL" id="CM004402">
    <property type="protein sequence ID" value="OAY27541.1"/>
    <property type="molecule type" value="Genomic_DNA"/>
</dbReference>
<keyword evidence="5" id="KW-0029">Amino-acid transport</keyword>
<name>A0A2C9UCG2_MANES</name>
<dbReference type="Gramene" id="Manes.16G133400.1.v8.1">
    <property type="protein sequence ID" value="Manes.16G133400.1.v8.1.CDS.1"/>
    <property type="gene ID" value="Manes.16G133400.v8.1"/>
</dbReference>
<evidence type="ECO:0000256" key="6">
    <source>
        <dbReference type="ARBA" id="ARBA00022989"/>
    </source>
</evidence>
<evidence type="ECO:0000256" key="2">
    <source>
        <dbReference type="ARBA" id="ARBA00009977"/>
    </source>
</evidence>
<reference evidence="11" key="1">
    <citation type="journal article" date="2016" name="Nat. Biotechnol.">
        <title>Sequencing wild and cultivated cassava and related species reveals extensive interspecific hybridization and genetic diversity.</title>
        <authorList>
            <person name="Bredeson J.V."/>
            <person name="Lyons J.B."/>
            <person name="Prochnik S.E."/>
            <person name="Wu G.A."/>
            <person name="Ha C.M."/>
            <person name="Edsinger-Gonzales E."/>
            <person name="Grimwood J."/>
            <person name="Schmutz J."/>
            <person name="Rabbi I.Y."/>
            <person name="Egesi C."/>
            <person name="Nauluvula P."/>
            <person name="Lebot V."/>
            <person name="Ndunguru J."/>
            <person name="Mkamilo G."/>
            <person name="Bart R.S."/>
            <person name="Setter T.L."/>
            <person name="Gleadow R.M."/>
            <person name="Kulakow P."/>
            <person name="Ferguson M.E."/>
            <person name="Rounsley S."/>
            <person name="Rokhsar D.S."/>
        </authorList>
    </citation>
    <scope>NUCLEOTIDE SEQUENCE [LARGE SCALE GENOMIC DNA]</scope>
    <source>
        <strain evidence="11">cv. AM560-2</strain>
    </source>
</reference>
<comment type="caution">
    <text evidence="10">The sequence shown here is derived from an EMBL/GenBank/DDBJ whole genome shotgun (WGS) entry which is preliminary data.</text>
</comment>
<evidence type="ECO:0000256" key="8">
    <source>
        <dbReference type="SAM" id="MobiDB-lite"/>
    </source>
</evidence>
<dbReference type="GO" id="GO:0016020">
    <property type="term" value="C:membrane"/>
    <property type="evidence" value="ECO:0007669"/>
    <property type="project" value="UniProtKB-SubCell"/>
</dbReference>
<evidence type="ECO:0000256" key="4">
    <source>
        <dbReference type="ARBA" id="ARBA00022692"/>
    </source>
</evidence>
<dbReference type="PANTHER" id="PTHR33228:SF49">
    <property type="entry name" value="PROTEIN GLUTAMINE DUMPER 5"/>
    <property type="match status" value="1"/>
</dbReference>
<dbReference type="Proteomes" id="UP000091857">
    <property type="component" value="Chromosome 16"/>
</dbReference>
<feature type="transmembrane region" description="Helical" evidence="9">
    <location>
        <begin position="35"/>
        <end position="59"/>
    </location>
</feature>
<dbReference type="OMA" id="QKHEETN"/>
<proteinExistence type="inferred from homology"/>
<keyword evidence="6 9" id="KW-1133">Transmembrane helix</keyword>
<evidence type="ECO:0000313" key="11">
    <source>
        <dbReference type="Proteomes" id="UP000091857"/>
    </source>
</evidence>
<comment type="subcellular location">
    <subcellularLocation>
        <location evidence="1">Membrane</location>
        <topology evidence="1">Single-pass membrane protein</topology>
    </subcellularLocation>
</comment>
<feature type="compositionally biased region" description="Polar residues" evidence="8">
    <location>
        <begin position="1"/>
        <end position="15"/>
    </location>
</feature>
<dbReference type="InterPro" id="IPR040359">
    <property type="entry name" value="GDU"/>
</dbReference>
<keyword evidence="11" id="KW-1185">Reference proteome</keyword>
<dbReference type="STRING" id="3983.A0A2C9UCG2"/>
<feature type="region of interest" description="Disordered" evidence="8">
    <location>
        <begin position="113"/>
        <end position="182"/>
    </location>
</feature>
<gene>
    <name evidence="10" type="ORF">MANES_16G133400v8</name>
</gene>
<keyword evidence="4 9" id="KW-0812">Transmembrane</keyword>
<dbReference type="GO" id="GO:0080143">
    <property type="term" value="P:regulation of amino acid export"/>
    <property type="evidence" value="ECO:0007669"/>
    <property type="project" value="InterPro"/>
</dbReference>
<dbReference type="PANTHER" id="PTHR33228">
    <property type="entry name" value="PROTEIN GLUTAMINE DUMPER 4-RELATED"/>
    <property type="match status" value="1"/>
</dbReference>
<dbReference type="GO" id="GO:0006865">
    <property type="term" value="P:amino acid transport"/>
    <property type="evidence" value="ECO:0007669"/>
    <property type="project" value="UniProtKB-KW"/>
</dbReference>
<evidence type="ECO:0000256" key="7">
    <source>
        <dbReference type="ARBA" id="ARBA00023136"/>
    </source>
</evidence>
<evidence type="ECO:0000256" key="3">
    <source>
        <dbReference type="ARBA" id="ARBA00022448"/>
    </source>
</evidence>
<feature type="region of interest" description="Disordered" evidence="8">
    <location>
        <begin position="1"/>
        <end position="25"/>
    </location>
</feature>
<feature type="region of interest" description="Disordered" evidence="8">
    <location>
        <begin position="67"/>
        <end position="89"/>
    </location>
</feature>
<feature type="compositionally biased region" description="Basic and acidic residues" evidence="8">
    <location>
        <begin position="122"/>
        <end position="147"/>
    </location>
</feature>
<accession>A0A2C9UCG2</accession>
<organism evidence="10 11">
    <name type="scientific">Manihot esculenta</name>
    <name type="common">Cassava</name>
    <name type="synonym">Jatropha manihot</name>
    <dbReference type="NCBI Taxonomy" id="3983"/>
    <lineage>
        <taxon>Eukaryota</taxon>
        <taxon>Viridiplantae</taxon>
        <taxon>Streptophyta</taxon>
        <taxon>Embryophyta</taxon>
        <taxon>Tracheophyta</taxon>
        <taxon>Spermatophyta</taxon>
        <taxon>Magnoliopsida</taxon>
        <taxon>eudicotyledons</taxon>
        <taxon>Gunneridae</taxon>
        <taxon>Pentapetalae</taxon>
        <taxon>rosids</taxon>
        <taxon>fabids</taxon>
        <taxon>Malpighiales</taxon>
        <taxon>Euphorbiaceae</taxon>
        <taxon>Crotonoideae</taxon>
        <taxon>Manihoteae</taxon>
        <taxon>Manihot</taxon>
    </lineage>
</organism>
<dbReference type="OrthoDB" id="1930784at2759"/>
<keyword evidence="3" id="KW-0813">Transport</keyword>
<comment type="similarity">
    <text evidence="2">Belongs to the GLUTAMINE DUMPER 1 (TC 9.B.60) family.</text>
</comment>
<evidence type="ECO:0000313" key="10">
    <source>
        <dbReference type="EMBL" id="OAY27541.1"/>
    </source>
</evidence>
<evidence type="ECO:0000256" key="9">
    <source>
        <dbReference type="SAM" id="Phobius"/>
    </source>
</evidence>
<sequence length="182" mass="19913">MRPGRTLTSTATKITSFPPPAITQQRSPWHSPVPYLFGGLAAMLGLIAFALLILACSYWRLSGRLDDNEGGDQRDLESGNEKEGDEGKAGKIYEEKILVIMAGDQKPTFLATPVSSRASSLGEKDAKIENKEEMKTENGDKTKEDIGNHVQTTTAAIASEQLQEEEGHRETQETGQAQEQNH</sequence>
<protein>
    <submittedName>
        <fullName evidence="10">Uncharacterized protein</fullName>
    </submittedName>
</protein>
<dbReference type="AlphaFoldDB" id="A0A2C9UCG2"/>
<keyword evidence="7 9" id="KW-0472">Membrane</keyword>
<feature type="compositionally biased region" description="Polar residues" evidence="8">
    <location>
        <begin position="173"/>
        <end position="182"/>
    </location>
</feature>
<evidence type="ECO:0000256" key="5">
    <source>
        <dbReference type="ARBA" id="ARBA00022970"/>
    </source>
</evidence>